<accession>A0A6D2ID19</accession>
<evidence type="ECO:0000313" key="8">
    <source>
        <dbReference type="Proteomes" id="UP000467841"/>
    </source>
</evidence>
<keyword evidence="6" id="KW-0812">Transmembrane</keyword>
<keyword evidence="6" id="KW-0472">Membrane</keyword>
<reference evidence="7" key="1">
    <citation type="submission" date="2020-01" db="EMBL/GenBank/DDBJ databases">
        <authorList>
            <person name="Mishra B."/>
        </authorList>
    </citation>
    <scope>NUCLEOTIDE SEQUENCE [LARGE SCALE GENOMIC DNA]</scope>
</reference>
<evidence type="ECO:0000313" key="7">
    <source>
        <dbReference type="EMBL" id="CAA7026664.1"/>
    </source>
</evidence>
<protein>
    <recommendedName>
        <fullName evidence="9">TF-B3 domain-containing protein</fullName>
    </recommendedName>
</protein>
<dbReference type="Gene3D" id="2.40.330.10">
    <property type="entry name" value="DNA-binding pseudobarrel domain"/>
    <property type="match status" value="1"/>
</dbReference>
<evidence type="ECO:0000256" key="2">
    <source>
        <dbReference type="ARBA" id="ARBA00023015"/>
    </source>
</evidence>
<keyword evidence="6" id="KW-1133">Transmembrane helix</keyword>
<keyword evidence="8" id="KW-1185">Reference proteome</keyword>
<feature type="transmembrane region" description="Helical" evidence="6">
    <location>
        <begin position="79"/>
        <end position="100"/>
    </location>
</feature>
<dbReference type="GO" id="GO:0003677">
    <property type="term" value="F:DNA binding"/>
    <property type="evidence" value="ECO:0007669"/>
    <property type="project" value="UniProtKB-KW"/>
</dbReference>
<evidence type="ECO:0000256" key="4">
    <source>
        <dbReference type="ARBA" id="ARBA00023163"/>
    </source>
</evidence>
<evidence type="ECO:0000256" key="1">
    <source>
        <dbReference type="ARBA" id="ARBA00004123"/>
    </source>
</evidence>
<dbReference type="Pfam" id="PF03754">
    <property type="entry name" value="At2g31720-like"/>
    <property type="match status" value="1"/>
</dbReference>
<proteinExistence type="predicted"/>
<dbReference type="PANTHER" id="PTHR31541">
    <property type="entry name" value="B3 DOMAIN PLANT PROTEIN-RELATED"/>
    <property type="match status" value="1"/>
</dbReference>
<evidence type="ECO:0000256" key="5">
    <source>
        <dbReference type="ARBA" id="ARBA00023242"/>
    </source>
</evidence>
<sequence>MPFNTLVCNDFLTPVELNILAEVREVGGGVGAILVDKQKAKWGFVLNEWGMMKASGNGTMNYALICGWNDIVKGNELKIGSFISIWSFRLFGLLCFALVLPPHTD</sequence>
<keyword evidence="5" id="KW-0539">Nucleus</keyword>
<keyword evidence="3" id="KW-0238">DNA-binding</keyword>
<dbReference type="OrthoDB" id="1090008at2759"/>
<dbReference type="AlphaFoldDB" id="A0A6D2ID19"/>
<name>A0A6D2ID19_9BRAS</name>
<evidence type="ECO:0000256" key="6">
    <source>
        <dbReference type="SAM" id="Phobius"/>
    </source>
</evidence>
<dbReference type="SUPFAM" id="SSF101936">
    <property type="entry name" value="DNA-binding pseudobarrel domain"/>
    <property type="match status" value="1"/>
</dbReference>
<keyword evidence="2" id="KW-0805">Transcription regulation</keyword>
<comment type="caution">
    <text evidence="7">The sequence shown here is derived from an EMBL/GenBank/DDBJ whole genome shotgun (WGS) entry which is preliminary data.</text>
</comment>
<keyword evidence="4" id="KW-0804">Transcription</keyword>
<dbReference type="InterPro" id="IPR005508">
    <property type="entry name" value="At2g31720-like"/>
</dbReference>
<evidence type="ECO:0008006" key="9">
    <source>
        <dbReference type="Google" id="ProtNLM"/>
    </source>
</evidence>
<dbReference type="Proteomes" id="UP000467841">
    <property type="component" value="Unassembled WGS sequence"/>
</dbReference>
<organism evidence="7 8">
    <name type="scientific">Microthlaspi erraticum</name>
    <dbReference type="NCBI Taxonomy" id="1685480"/>
    <lineage>
        <taxon>Eukaryota</taxon>
        <taxon>Viridiplantae</taxon>
        <taxon>Streptophyta</taxon>
        <taxon>Embryophyta</taxon>
        <taxon>Tracheophyta</taxon>
        <taxon>Spermatophyta</taxon>
        <taxon>Magnoliopsida</taxon>
        <taxon>eudicotyledons</taxon>
        <taxon>Gunneridae</taxon>
        <taxon>Pentapetalae</taxon>
        <taxon>rosids</taxon>
        <taxon>malvids</taxon>
        <taxon>Brassicales</taxon>
        <taxon>Brassicaceae</taxon>
        <taxon>Coluteocarpeae</taxon>
        <taxon>Microthlaspi</taxon>
    </lineage>
</organism>
<evidence type="ECO:0000256" key="3">
    <source>
        <dbReference type="ARBA" id="ARBA00023125"/>
    </source>
</evidence>
<dbReference type="PANTHER" id="PTHR31541:SF30">
    <property type="entry name" value="TF-B3 DOMAIN-CONTAINING PROTEIN"/>
    <property type="match status" value="1"/>
</dbReference>
<gene>
    <name evidence="7" type="ORF">MERR_LOCUS13899</name>
</gene>
<comment type="subcellular location">
    <subcellularLocation>
        <location evidence="1">Nucleus</location>
    </subcellularLocation>
</comment>
<dbReference type="InterPro" id="IPR015300">
    <property type="entry name" value="DNA-bd_pseudobarrel_sf"/>
</dbReference>
<dbReference type="EMBL" id="CACVBM020001052">
    <property type="protein sequence ID" value="CAA7026664.1"/>
    <property type="molecule type" value="Genomic_DNA"/>
</dbReference>
<dbReference type="GO" id="GO:0005634">
    <property type="term" value="C:nucleus"/>
    <property type="evidence" value="ECO:0007669"/>
    <property type="project" value="UniProtKB-SubCell"/>
</dbReference>